<keyword evidence="2" id="KW-0732">Signal</keyword>
<proteinExistence type="predicted"/>
<reference evidence="3" key="1">
    <citation type="journal article" date="2021" name="Nat. Commun.">
        <title>Genetic determinants of endophytism in the Arabidopsis root mycobiome.</title>
        <authorList>
            <person name="Mesny F."/>
            <person name="Miyauchi S."/>
            <person name="Thiergart T."/>
            <person name="Pickel B."/>
            <person name="Atanasova L."/>
            <person name="Karlsson M."/>
            <person name="Huettel B."/>
            <person name="Barry K.W."/>
            <person name="Haridas S."/>
            <person name="Chen C."/>
            <person name="Bauer D."/>
            <person name="Andreopoulos W."/>
            <person name="Pangilinan J."/>
            <person name="LaButti K."/>
            <person name="Riley R."/>
            <person name="Lipzen A."/>
            <person name="Clum A."/>
            <person name="Drula E."/>
            <person name="Henrissat B."/>
            <person name="Kohler A."/>
            <person name="Grigoriev I.V."/>
            <person name="Martin F.M."/>
            <person name="Hacquard S."/>
        </authorList>
    </citation>
    <scope>NUCLEOTIDE SEQUENCE</scope>
    <source>
        <strain evidence="3">MPI-SDFR-AT-0068</strain>
    </source>
</reference>
<accession>A0A8K0WD61</accession>
<name>A0A8K0WD61_9HYPO</name>
<evidence type="ECO:0000256" key="1">
    <source>
        <dbReference type="SAM" id="MobiDB-lite"/>
    </source>
</evidence>
<protein>
    <submittedName>
        <fullName evidence="3">Uncharacterized protein</fullName>
    </submittedName>
</protein>
<dbReference type="AlphaFoldDB" id="A0A8K0WD61"/>
<feature type="compositionally biased region" description="Polar residues" evidence="1">
    <location>
        <begin position="126"/>
        <end position="138"/>
    </location>
</feature>
<comment type="caution">
    <text evidence="3">The sequence shown here is derived from an EMBL/GenBank/DDBJ whole genome shotgun (WGS) entry which is preliminary data.</text>
</comment>
<evidence type="ECO:0000256" key="2">
    <source>
        <dbReference type="SAM" id="SignalP"/>
    </source>
</evidence>
<dbReference type="Proteomes" id="UP000813427">
    <property type="component" value="Unassembled WGS sequence"/>
</dbReference>
<evidence type="ECO:0000313" key="3">
    <source>
        <dbReference type="EMBL" id="KAH7251715.1"/>
    </source>
</evidence>
<sequence>MITTLLLTSSSLILHLSHFKLWTTSTSYSSLRTTTLLSSHTASSNYLSKDPEQLVMSTTPPSGLPGKNGVPDIRPPFVTNPELLARLASILREAVDLASPGEKDTAGTADTQWNFFAITNISHSSFAQGPNLTQASPPSSKPGGEQRPDDRKEVPST</sequence>
<feature type="chain" id="PRO_5035482074" evidence="2">
    <location>
        <begin position="20"/>
        <end position="157"/>
    </location>
</feature>
<dbReference type="EMBL" id="JAGPXF010000003">
    <property type="protein sequence ID" value="KAH7251715.1"/>
    <property type="molecule type" value="Genomic_DNA"/>
</dbReference>
<organism evidence="3 4">
    <name type="scientific">Fusarium tricinctum</name>
    <dbReference type="NCBI Taxonomy" id="61284"/>
    <lineage>
        <taxon>Eukaryota</taxon>
        <taxon>Fungi</taxon>
        <taxon>Dikarya</taxon>
        <taxon>Ascomycota</taxon>
        <taxon>Pezizomycotina</taxon>
        <taxon>Sordariomycetes</taxon>
        <taxon>Hypocreomycetidae</taxon>
        <taxon>Hypocreales</taxon>
        <taxon>Nectriaceae</taxon>
        <taxon>Fusarium</taxon>
        <taxon>Fusarium tricinctum species complex</taxon>
    </lineage>
</organism>
<evidence type="ECO:0000313" key="4">
    <source>
        <dbReference type="Proteomes" id="UP000813427"/>
    </source>
</evidence>
<feature type="signal peptide" evidence="2">
    <location>
        <begin position="1"/>
        <end position="19"/>
    </location>
</feature>
<feature type="region of interest" description="Disordered" evidence="1">
    <location>
        <begin position="126"/>
        <end position="157"/>
    </location>
</feature>
<keyword evidence="4" id="KW-1185">Reference proteome</keyword>
<feature type="compositionally biased region" description="Basic and acidic residues" evidence="1">
    <location>
        <begin position="144"/>
        <end position="157"/>
    </location>
</feature>
<gene>
    <name evidence="3" type="ORF">BKA59DRAFT_554144</name>
</gene>